<gene>
    <name evidence="1" type="ORF">FJV41_23695</name>
</gene>
<sequence length="201" mass="22389">MSMSQLVASLSLKEFFKSLLDEVTSRQRVSLEEVTEFYLVNLLADFASTDMLFDRQEDGRKGREPLALLYHQALQQEREARIRTLRRLGDVSLYTVGFFSGALQGGVVGPDYYIQMGGTAYGQVADLSPRAGFAGVYRELHDKFRSVVEVLEEISARGMVRAGPSGALKVYESWARTGNDRLERVLVDAGMMPNAKGQLPN</sequence>
<accession>A0A540WWT8</accession>
<evidence type="ECO:0000313" key="1">
    <source>
        <dbReference type="EMBL" id="TQF13463.1"/>
    </source>
</evidence>
<dbReference type="OrthoDB" id="5508063at2"/>
<dbReference type="AlphaFoldDB" id="A0A540WWT8"/>
<organism evidence="1 2">
    <name type="scientific">Myxococcus llanfairpwllgwyngyllgogerychwyrndrobwllllantysiliogogogochensis</name>
    <dbReference type="NCBI Taxonomy" id="2590453"/>
    <lineage>
        <taxon>Bacteria</taxon>
        <taxon>Pseudomonadati</taxon>
        <taxon>Myxococcota</taxon>
        <taxon>Myxococcia</taxon>
        <taxon>Myxococcales</taxon>
        <taxon>Cystobacterineae</taxon>
        <taxon>Myxococcaceae</taxon>
        <taxon>Myxococcus</taxon>
    </lineage>
</organism>
<reference evidence="1 2" key="1">
    <citation type="submission" date="2019-06" db="EMBL/GenBank/DDBJ databases">
        <authorList>
            <person name="Livingstone P."/>
            <person name="Whitworth D."/>
        </authorList>
    </citation>
    <scope>NUCLEOTIDE SEQUENCE [LARGE SCALE GENOMIC DNA]</scope>
    <source>
        <strain evidence="1 2">AM401</strain>
    </source>
</reference>
<evidence type="ECO:0000313" key="2">
    <source>
        <dbReference type="Proteomes" id="UP000315369"/>
    </source>
</evidence>
<dbReference type="Proteomes" id="UP000315369">
    <property type="component" value="Unassembled WGS sequence"/>
</dbReference>
<keyword evidence="2" id="KW-1185">Reference proteome</keyword>
<name>A0A540WWT8_9BACT</name>
<dbReference type="EMBL" id="VIFM01000099">
    <property type="protein sequence ID" value="TQF13463.1"/>
    <property type="molecule type" value="Genomic_DNA"/>
</dbReference>
<proteinExistence type="predicted"/>
<protein>
    <submittedName>
        <fullName evidence="1">Uncharacterized protein</fullName>
    </submittedName>
</protein>
<comment type="caution">
    <text evidence="1">The sequence shown here is derived from an EMBL/GenBank/DDBJ whole genome shotgun (WGS) entry which is preliminary data.</text>
</comment>